<feature type="compositionally biased region" description="Basic and acidic residues" evidence="9">
    <location>
        <begin position="278"/>
        <end position="289"/>
    </location>
</feature>
<dbReference type="Pfam" id="PF04760">
    <property type="entry name" value="IF2_N"/>
    <property type="match status" value="1"/>
</dbReference>
<dbReference type="NCBIfam" id="TIGR00231">
    <property type="entry name" value="small_GTP"/>
    <property type="match status" value="1"/>
</dbReference>
<dbReference type="PROSITE" id="PS01176">
    <property type="entry name" value="IF2"/>
    <property type="match status" value="1"/>
</dbReference>
<dbReference type="InterPro" id="IPR015760">
    <property type="entry name" value="TIF_IF2"/>
</dbReference>
<dbReference type="Pfam" id="PF11987">
    <property type="entry name" value="IF-2"/>
    <property type="match status" value="1"/>
</dbReference>
<dbReference type="InterPro" id="IPR000178">
    <property type="entry name" value="TF_IF2_bacterial-like"/>
</dbReference>
<feature type="compositionally biased region" description="Basic and acidic residues" evidence="9">
    <location>
        <begin position="230"/>
        <end position="261"/>
    </location>
</feature>
<keyword evidence="7" id="KW-0963">Cytoplasm</keyword>
<dbReference type="CDD" id="cd03702">
    <property type="entry name" value="IF2_mtIF2_II"/>
    <property type="match status" value="1"/>
</dbReference>
<dbReference type="CDD" id="cd03692">
    <property type="entry name" value="mtIF2_IVc"/>
    <property type="match status" value="1"/>
</dbReference>
<dbReference type="EMBL" id="JBHTMY010000001">
    <property type="protein sequence ID" value="MFD1314291.1"/>
    <property type="molecule type" value="Genomic_DNA"/>
</dbReference>
<dbReference type="InterPro" id="IPR000795">
    <property type="entry name" value="T_Tr_GTP-bd_dom"/>
</dbReference>
<dbReference type="Gene3D" id="2.40.30.10">
    <property type="entry name" value="Translation factors"/>
    <property type="match status" value="2"/>
</dbReference>
<gene>
    <name evidence="7 11" type="primary">infB</name>
    <name evidence="11" type="ORF">ACFQ39_01575</name>
</gene>
<sequence length="935" mass="104567">MSDQNTIRLNKVLRELNISLDRAVEFLAKKGHEVEARPTTKISEEVHQLLADEFAIDKSKKETSIEIGEEKRKEKEELRKEFEKSHREVSQRNQDIFRPGSEKLTGPKMVGKIDLEPKTESKPEPEKPVEKEEVKEPEKVAEPEVIKSNVKIEKPKMVGKIDLEPKKKTETKEESKPVEQKAVESTEVKPKLKEKKSVEDKVKEVKPEVKEETESETHVTQYQKLSGPKITDKIDLSQFKDNKKDKKKDAKGEKGKDNADKKTKRKRIFKPSPVKISQVDKNKGSGDFKKSKHKPAVKEEPNEEDVQKQVRETLEKLQGKSSKGKGARYRREKRDAHRQQTEKEQEQQEAESKVLKVTEFVTVNEIATMMEVPVTQIITACFSLGIMVTMNQRLDAETLSIVADEFGYEVEFVDAEVEESSDIEEDKPEDLKPRSPIVTVMGHVDHGKTSLLDYVRKENVIAGESGGITQHIGAYSVDIGKDQKITFLDTPGHEAFTAMRARGTQLTDIAVIVISADDSIMPQTKEAISHAQAASVPIIFAINKIDKPNANPDKVKEELAGMNLLIEEWGGKIQSQDISALKGTGVKDLLEKILLEAELLELKANPDRFATGSVVEAQLDKGKGYVTTILVQSGTLKVGDFMLAGKHFGKVKAMHDERGNLIEQAGPSTPVSVLGLDGAPQAGDKFRVYDDEREAKQIAAKRSQLHREQSIRTQRHITLDEIGRRIALGGFKELNIILKGDVDGSVEALTDSLQKLTTEEIQVNIIHKGVGAITESDVLLASASEAIIIGFNVRPSVSAKHLAEKEEIDIRNYSIIYNAISDVKDAMEGMLSPEIVEEITGNAEVRMTYKISKVGTIAGCMVLDGKIYRSSKIRIIRDNVVIFTGELTSLKRFKDDVKEVSKGYDCGMQIKNYNDIQENDIIEAYQEVAVKKKLK</sequence>
<feature type="binding site" evidence="7">
    <location>
        <begin position="442"/>
        <end position="449"/>
    </location>
    <ligand>
        <name>GTP</name>
        <dbReference type="ChEBI" id="CHEBI:37565"/>
    </ligand>
</feature>
<dbReference type="PANTHER" id="PTHR43381">
    <property type="entry name" value="TRANSLATION INITIATION FACTOR IF-2-RELATED"/>
    <property type="match status" value="1"/>
</dbReference>
<dbReference type="CDD" id="cd01887">
    <property type="entry name" value="IF2_eIF5B"/>
    <property type="match status" value="1"/>
</dbReference>
<dbReference type="InterPro" id="IPR044145">
    <property type="entry name" value="IF2_II"/>
</dbReference>
<dbReference type="InterPro" id="IPR027417">
    <property type="entry name" value="P-loop_NTPase"/>
</dbReference>
<feature type="binding site" evidence="7">
    <location>
        <begin position="489"/>
        <end position="493"/>
    </location>
    <ligand>
        <name>GTP</name>
        <dbReference type="ChEBI" id="CHEBI:37565"/>
    </ligand>
</feature>
<dbReference type="SUPFAM" id="SSF52156">
    <property type="entry name" value="Initiation factor IF2/eIF5b, domain 3"/>
    <property type="match status" value="1"/>
</dbReference>
<dbReference type="PANTHER" id="PTHR43381:SF5">
    <property type="entry name" value="TR-TYPE G DOMAIN-CONTAINING PROTEIN"/>
    <property type="match status" value="1"/>
</dbReference>
<evidence type="ECO:0000256" key="2">
    <source>
        <dbReference type="ARBA" id="ARBA00020675"/>
    </source>
</evidence>
<evidence type="ECO:0000256" key="6">
    <source>
        <dbReference type="ARBA" id="ARBA00023134"/>
    </source>
</evidence>
<dbReference type="InterPro" id="IPR053905">
    <property type="entry name" value="EF-G-like_DII"/>
</dbReference>
<evidence type="ECO:0000259" key="10">
    <source>
        <dbReference type="PROSITE" id="PS51722"/>
    </source>
</evidence>
<keyword evidence="3 7" id="KW-0396">Initiation factor</keyword>
<comment type="caution">
    <text evidence="7">Lacks conserved residue(s) required for the propagation of feature annotation.</text>
</comment>
<evidence type="ECO:0000256" key="5">
    <source>
        <dbReference type="ARBA" id="ARBA00022917"/>
    </source>
</evidence>
<dbReference type="InterPro" id="IPR005225">
    <property type="entry name" value="Small_GTP-bd"/>
</dbReference>
<feature type="compositionally biased region" description="Basic residues" evidence="9">
    <location>
        <begin position="322"/>
        <end position="331"/>
    </location>
</feature>
<accession>A0ABW3XZJ8</accession>
<feature type="compositionally biased region" description="Basic and acidic residues" evidence="9">
    <location>
        <begin position="332"/>
        <end position="351"/>
    </location>
</feature>
<evidence type="ECO:0000256" key="9">
    <source>
        <dbReference type="SAM" id="MobiDB-lite"/>
    </source>
</evidence>
<dbReference type="Pfam" id="PF22042">
    <property type="entry name" value="EF-G_D2"/>
    <property type="match status" value="1"/>
</dbReference>
<proteinExistence type="inferred from homology"/>
<dbReference type="HAMAP" id="MF_00100_B">
    <property type="entry name" value="IF_2_B"/>
    <property type="match status" value="1"/>
</dbReference>
<evidence type="ECO:0000256" key="7">
    <source>
        <dbReference type="HAMAP-Rule" id="MF_00100"/>
    </source>
</evidence>
<organism evidence="11 12">
    <name type="scientific">Namhaeicola litoreus</name>
    <dbReference type="NCBI Taxonomy" id="1052145"/>
    <lineage>
        <taxon>Bacteria</taxon>
        <taxon>Pseudomonadati</taxon>
        <taxon>Bacteroidota</taxon>
        <taxon>Flavobacteriia</taxon>
        <taxon>Flavobacteriales</taxon>
        <taxon>Flavobacteriaceae</taxon>
        <taxon>Namhaeicola</taxon>
    </lineage>
</organism>
<feature type="compositionally biased region" description="Basic and acidic residues" evidence="9">
    <location>
        <begin position="111"/>
        <end position="217"/>
    </location>
</feature>
<dbReference type="InterPro" id="IPR036925">
    <property type="entry name" value="TIF_IF2_dom3_sf"/>
</dbReference>
<name>A0ABW3XZJ8_9FLAO</name>
<feature type="binding site" evidence="7">
    <location>
        <begin position="543"/>
        <end position="546"/>
    </location>
    <ligand>
        <name>GTP</name>
        <dbReference type="ChEBI" id="CHEBI:37565"/>
    </ligand>
</feature>
<dbReference type="GO" id="GO:0003743">
    <property type="term" value="F:translation initiation factor activity"/>
    <property type="evidence" value="ECO:0007669"/>
    <property type="project" value="UniProtKB-KW"/>
</dbReference>
<dbReference type="Gene3D" id="3.40.50.10050">
    <property type="entry name" value="Translation initiation factor IF- 2, domain 3"/>
    <property type="match status" value="1"/>
</dbReference>
<dbReference type="Pfam" id="PF00009">
    <property type="entry name" value="GTP_EFTU"/>
    <property type="match status" value="1"/>
</dbReference>
<dbReference type="RefSeq" id="WP_377175752.1">
    <property type="nucleotide sequence ID" value="NZ_JBHTMY010000001.1"/>
</dbReference>
<dbReference type="InterPro" id="IPR006847">
    <property type="entry name" value="IF2_N"/>
</dbReference>
<dbReference type="InterPro" id="IPR009000">
    <property type="entry name" value="Transl_B-barrel_sf"/>
</dbReference>
<dbReference type="PROSITE" id="PS51722">
    <property type="entry name" value="G_TR_2"/>
    <property type="match status" value="1"/>
</dbReference>
<comment type="caution">
    <text evidence="11">The sequence shown here is derived from an EMBL/GenBank/DDBJ whole genome shotgun (WGS) entry which is preliminary data.</text>
</comment>
<reference evidence="12" key="1">
    <citation type="journal article" date="2019" name="Int. J. Syst. Evol. Microbiol.">
        <title>The Global Catalogue of Microorganisms (GCM) 10K type strain sequencing project: providing services to taxonomists for standard genome sequencing and annotation.</title>
        <authorList>
            <consortium name="The Broad Institute Genomics Platform"/>
            <consortium name="The Broad Institute Genome Sequencing Center for Infectious Disease"/>
            <person name="Wu L."/>
            <person name="Ma J."/>
        </authorList>
    </citation>
    <scope>NUCLEOTIDE SEQUENCE [LARGE SCALE GENOMIC DNA]</scope>
    <source>
        <strain evidence="12">CCUG 61485</strain>
    </source>
</reference>
<keyword evidence="5 7" id="KW-0648">Protein biosynthesis</keyword>
<dbReference type="InterPro" id="IPR023115">
    <property type="entry name" value="TIF_IF2_dom3"/>
</dbReference>
<dbReference type="SUPFAM" id="SSF52540">
    <property type="entry name" value="P-loop containing nucleoside triphosphate hydrolases"/>
    <property type="match status" value="1"/>
</dbReference>
<evidence type="ECO:0000256" key="3">
    <source>
        <dbReference type="ARBA" id="ARBA00022540"/>
    </source>
</evidence>
<feature type="compositionally biased region" description="Basic and acidic residues" evidence="9">
    <location>
        <begin position="296"/>
        <end position="318"/>
    </location>
</feature>
<feature type="region of interest" description="Disordered" evidence="9">
    <location>
        <begin position="81"/>
        <end position="351"/>
    </location>
</feature>
<evidence type="ECO:0000256" key="8">
    <source>
        <dbReference type="RuleBase" id="RU000644"/>
    </source>
</evidence>
<feature type="compositionally biased region" description="Basic and acidic residues" evidence="9">
    <location>
        <begin position="81"/>
        <end position="90"/>
    </location>
</feature>
<dbReference type="Proteomes" id="UP001597201">
    <property type="component" value="Unassembled WGS sequence"/>
</dbReference>
<evidence type="ECO:0000256" key="4">
    <source>
        <dbReference type="ARBA" id="ARBA00022741"/>
    </source>
</evidence>
<protein>
    <recommendedName>
        <fullName evidence="2 7">Translation initiation factor IF-2</fullName>
    </recommendedName>
</protein>
<keyword evidence="12" id="KW-1185">Reference proteome</keyword>
<comment type="subcellular location">
    <subcellularLocation>
        <location evidence="7">Cytoplasm</location>
    </subcellularLocation>
</comment>
<dbReference type="Gene3D" id="3.40.50.300">
    <property type="entry name" value="P-loop containing nucleotide triphosphate hydrolases"/>
    <property type="match status" value="1"/>
</dbReference>
<keyword evidence="4 7" id="KW-0547">Nucleotide-binding</keyword>
<dbReference type="SUPFAM" id="SSF50447">
    <property type="entry name" value="Translation proteins"/>
    <property type="match status" value="2"/>
</dbReference>
<evidence type="ECO:0000313" key="11">
    <source>
        <dbReference type="EMBL" id="MFD1314291.1"/>
    </source>
</evidence>
<feature type="domain" description="Tr-type G" evidence="10">
    <location>
        <begin position="433"/>
        <end position="603"/>
    </location>
</feature>
<evidence type="ECO:0000313" key="12">
    <source>
        <dbReference type="Proteomes" id="UP001597201"/>
    </source>
</evidence>
<comment type="similarity">
    <text evidence="1 7 8">Belongs to the TRAFAC class translation factor GTPase superfamily. Classic translation factor GTPase family. IF-2 subfamily.</text>
</comment>
<keyword evidence="6 7" id="KW-0342">GTP-binding</keyword>
<evidence type="ECO:0000256" key="1">
    <source>
        <dbReference type="ARBA" id="ARBA00007733"/>
    </source>
</evidence>
<comment type="function">
    <text evidence="7 8">One of the essential components for the initiation of protein synthesis. Protects formylmethionyl-tRNA from spontaneous hydrolysis and promotes its binding to the 30S ribosomal subunits. Also involved in the hydrolysis of GTP during the formation of the 70S ribosomal complex.</text>
</comment>
<dbReference type="NCBIfam" id="TIGR00487">
    <property type="entry name" value="IF-2"/>
    <property type="match status" value="1"/>
</dbReference>